<dbReference type="GO" id="GO:0080129">
    <property type="term" value="P:proteasome core complex assembly"/>
    <property type="evidence" value="ECO:0007669"/>
    <property type="project" value="TreeGrafter"/>
</dbReference>
<sequence>MVFGEIIEPSSRALWEDDFVDYLEDDEQQLQISGNFEVPDKIDKFFIGETGNIISILQKCVLQNTAPICNMVGSGATLYKINHTSYALVYKPQTNVAVGKITEELIPWLNAASNIYVLTSSTLTSLQNSNLNETSPCIIKFLSSKKEKSELYSRLEVPNLVTNLSASILSYSIHKGLTCSLYVGFLEDAPLDSLNTRPLLDLLCNLGINSIKGYVLEDKLPLNNLYM</sequence>
<protein>
    <recommendedName>
        <fullName evidence="2">Proteasome assembly chaperone 1</fullName>
    </recommendedName>
</protein>
<evidence type="ECO:0000256" key="1">
    <source>
        <dbReference type="ARBA" id="ARBA00005261"/>
    </source>
</evidence>
<dbReference type="EMBL" id="VTPC01003218">
    <property type="protein sequence ID" value="KAF2898863.1"/>
    <property type="molecule type" value="Genomic_DNA"/>
</dbReference>
<evidence type="ECO:0000313" key="5">
    <source>
        <dbReference type="Proteomes" id="UP000801492"/>
    </source>
</evidence>
<gene>
    <name evidence="4" type="ORF">ILUMI_07321</name>
</gene>
<proteinExistence type="inferred from homology"/>
<dbReference type="GO" id="GO:0070628">
    <property type="term" value="F:proteasome binding"/>
    <property type="evidence" value="ECO:0007669"/>
    <property type="project" value="TreeGrafter"/>
</dbReference>
<accession>A0A8K0D915</accession>
<dbReference type="InterPro" id="IPR016565">
    <property type="entry name" value="Proteasome_assmbl_chp_1"/>
</dbReference>
<dbReference type="GO" id="GO:0005783">
    <property type="term" value="C:endoplasmic reticulum"/>
    <property type="evidence" value="ECO:0007669"/>
    <property type="project" value="InterPro"/>
</dbReference>
<comment type="similarity">
    <text evidence="1">Belongs to the PSMG1 family.</text>
</comment>
<evidence type="ECO:0000313" key="4">
    <source>
        <dbReference type="EMBL" id="KAF2898863.1"/>
    </source>
</evidence>
<organism evidence="4 5">
    <name type="scientific">Ignelater luminosus</name>
    <name type="common">Cucubano</name>
    <name type="synonym">Pyrophorus luminosus</name>
    <dbReference type="NCBI Taxonomy" id="2038154"/>
    <lineage>
        <taxon>Eukaryota</taxon>
        <taxon>Metazoa</taxon>
        <taxon>Ecdysozoa</taxon>
        <taxon>Arthropoda</taxon>
        <taxon>Hexapoda</taxon>
        <taxon>Insecta</taxon>
        <taxon>Pterygota</taxon>
        <taxon>Neoptera</taxon>
        <taxon>Endopterygota</taxon>
        <taxon>Coleoptera</taxon>
        <taxon>Polyphaga</taxon>
        <taxon>Elateriformia</taxon>
        <taxon>Elateroidea</taxon>
        <taxon>Elateridae</taxon>
        <taxon>Agrypninae</taxon>
        <taxon>Pyrophorini</taxon>
        <taxon>Ignelater</taxon>
    </lineage>
</organism>
<dbReference type="OrthoDB" id="17536at2759"/>
<comment type="caution">
    <text evidence="4">The sequence shown here is derived from an EMBL/GenBank/DDBJ whole genome shotgun (WGS) entry which is preliminary data.</text>
</comment>
<evidence type="ECO:0000256" key="3">
    <source>
        <dbReference type="ARBA" id="ARBA00023186"/>
    </source>
</evidence>
<dbReference type="Proteomes" id="UP000801492">
    <property type="component" value="Unassembled WGS sequence"/>
</dbReference>
<dbReference type="AlphaFoldDB" id="A0A8K0D915"/>
<keyword evidence="3" id="KW-0143">Chaperone</keyword>
<dbReference type="PANTHER" id="PTHR15069">
    <property type="entry name" value="PROTEASOME ASSEMBLY CHAPERONE 1"/>
    <property type="match status" value="1"/>
</dbReference>
<evidence type="ECO:0000256" key="2">
    <source>
        <dbReference type="ARBA" id="ARBA00019180"/>
    </source>
</evidence>
<keyword evidence="5" id="KW-1185">Reference proteome</keyword>
<dbReference type="PANTHER" id="PTHR15069:SF1">
    <property type="entry name" value="PROTEASOME ASSEMBLY CHAPERONE 1"/>
    <property type="match status" value="1"/>
</dbReference>
<name>A0A8K0D915_IGNLU</name>
<reference evidence="4" key="1">
    <citation type="submission" date="2019-08" db="EMBL/GenBank/DDBJ databases">
        <title>The genome of the North American firefly Photinus pyralis.</title>
        <authorList>
            <consortium name="Photinus pyralis genome working group"/>
            <person name="Fallon T.R."/>
            <person name="Sander Lower S.E."/>
            <person name="Weng J.-K."/>
        </authorList>
    </citation>
    <scope>NUCLEOTIDE SEQUENCE</scope>
    <source>
        <strain evidence="4">TRF0915ILg1</strain>
        <tissue evidence="4">Whole body</tissue>
    </source>
</reference>